<evidence type="ECO:0000256" key="15">
    <source>
        <dbReference type="PROSITE-ProRule" id="PRU00377"/>
    </source>
</evidence>
<dbReference type="PROSITE" id="PS00010">
    <property type="entry name" value="ASX_HYDROXYL"/>
    <property type="match status" value="2"/>
</dbReference>
<keyword evidence="7" id="KW-0221">Differentiation</keyword>
<dbReference type="GO" id="GO:0007157">
    <property type="term" value="P:heterophilic cell-cell adhesion via plasma membrane cell adhesion molecules"/>
    <property type="evidence" value="ECO:0007669"/>
    <property type="project" value="TreeGrafter"/>
</dbReference>
<feature type="disulfide bond" evidence="14">
    <location>
        <begin position="412"/>
        <end position="421"/>
    </location>
</feature>
<dbReference type="GO" id="GO:0048863">
    <property type="term" value="P:stem cell differentiation"/>
    <property type="evidence" value="ECO:0007669"/>
    <property type="project" value="UniProtKB-ARBA"/>
</dbReference>
<feature type="disulfide bond" evidence="14">
    <location>
        <begin position="488"/>
        <end position="497"/>
    </location>
</feature>
<name>A0A3Q1C915_AMPOC</name>
<dbReference type="Ensembl" id="ENSAOCT00000025738.2">
    <property type="protein sequence ID" value="ENSAOCP00000016691.2"/>
    <property type="gene ID" value="ENSAOCG00000021677.2"/>
</dbReference>
<dbReference type="PROSITE" id="PS50026">
    <property type="entry name" value="EGF_3"/>
    <property type="match status" value="7"/>
</dbReference>
<proteinExistence type="predicted"/>
<comment type="caution">
    <text evidence="14">Lacks conserved residue(s) required for the propagation of feature annotation.</text>
</comment>
<evidence type="ECO:0000256" key="9">
    <source>
        <dbReference type="ARBA" id="ARBA00022843"/>
    </source>
</evidence>
<dbReference type="SUPFAM" id="SSF57184">
    <property type="entry name" value="Growth factor receptor domain"/>
    <property type="match status" value="1"/>
</dbReference>
<keyword evidence="8" id="KW-0106">Calcium</keyword>
<evidence type="ECO:0000256" key="2">
    <source>
        <dbReference type="ARBA" id="ARBA00022473"/>
    </source>
</evidence>
<feature type="disulfide bond" evidence="15">
    <location>
        <begin position="173"/>
        <end position="185"/>
    </location>
</feature>
<evidence type="ECO:0000256" key="11">
    <source>
        <dbReference type="ARBA" id="ARBA00023136"/>
    </source>
</evidence>
<dbReference type="GO" id="GO:0035239">
    <property type="term" value="P:tube morphogenesis"/>
    <property type="evidence" value="ECO:0007669"/>
    <property type="project" value="UniProtKB-ARBA"/>
</dbReference>
<dbReference type="InterPro" id="IPR051022">
    <property type="entry name" value="Notch_Cell-Fate_Det"/>
</dbReference>
<evidence type="ECO:0000256" key="3">
    <source>
        <dbReference type="ARBA" id="ARBA00022536"/>
    </source>
</evidence>
<keyword evidence="9" id="KW-0832">Ubl conjugation</keyword>
<dbReference type="GO" id="GO:0007417">
    <property type="term" value="P:central nervous system development"/>
    <property type="evidence" value="ECO:0007669"/>
    <property type="project" value="UniProtKB-ARBA"/>
</dbReference>
<reference evidence="21" key="3">
    <citation type="submission" date="2025-09" db="UniProtKB">
        <authorList>
            <consortium name="Ensembl"/>
        </authorList>
    </citation>
    <scope>IDENTIFICATION</scope>
</reference>
<dbReference type="GO" id="GO:0007219">
    <property type="term" value="P:Notch signaling pathway"/>
    <property type="evidence" value="ECO:0007669"/>
    <property type="project" value="InterPro"/>
</dbReference>
<dbReference type="PANTHER" id="PTHR24049">
    <property type="entry name" value="CRUMBS FAMILY MEMBER"/>
    <property type="match status" value="1"/>
</dbReference>
<dbReference type="GO" id="GO:0005509">
    <property type="term" value="F:calcium ion binding"/>
    <property type="evidence" value="ECO:0007669"/>
    <property type="project" value="InterPro"/>
</dbReference>
<dbReference type="GO" id="GO:0035282">
    <property type="term" value="P:segmentation"/>
    <property type="evidence" value="ECO:0007669"/>
    <property type="project" value="UniProtKB-ARBA"/>
</dbReference>
<dbReference type="InterPro" id="IPR000742">
    <property type="entry name" value="EGF"/>
</dbReference>
<dbReference type="GO" id="GO:0048513">
    <property type="term" value="P:animal organ development"/>
    <property type="evidence" value="ECO:0007669"/>
    <property type="project" value="UniProtKB-ARBA"/>
</dbReference>
<evidence type="ECO:0000256" key="1">
    <source>
        <dbReference type="ARBA" id="ARBA00004479"/>
    </source>
</evidence>
<dbReference type="GO" id="GO:0048646">
    <property type="term" value="P:anatomical structure formation involved in morphogenesis"/>
    <property type="evidence" value="ECO:0007669"/>
    <property type="project" value="UniProtKB-ARBA"/>
</dbReference>
<dbReference type="CDD" id="cd00054">
    <property type="entry name" value="EGF_CA"/>
    <property type="match status" value="6"/>
</dbReference>
<dbReference type="FunFam" id="2.10.25.10:FF:000012">
    <property type="entry name" value="Delta-like protein"/>
    <property type="match status" value="4"/>
</dbReference>
<dbReference type="PANTHER" id="PTHR24049:SF37">
    <property type="entry name" value="DELTA-LIKE PROTEIN"/>
    <property type="match status" value="1"/>
</dbReference>
<feature type="domain" description="EGF-like" evidence="19">
    <location>
        <begin position="309"/>
        <end position="345"/>
    </location>
</feature>
<dbReference type="InterPro" id="IPR001774">
    <property type="entry name" value="DSL"/>
</dbReference>
<dbReference type="GeneTree" id="ENSGT00940000164418"/>
<dbReference type="OMA" id="IPGGHLK"/>
<evidence type="ECO:0000256" key="6">
    <source>
        <dbReference type="ARBA" id="ARBA00022737"/>
    </source>
</evidence>
<dbReference type="PRINTS" id="PR00010">
    <property type="entry name" value="EGFBLOOD"/>
</dbReference>
<dbReference type="GO" id="GO:0030182">
    <property type="term" value="P:neuron differentiation"/>
    <property type="evidence" value="ECO:0007669"/>
    <property type="project" value="UniProtKB-ARBA"/>
</dbReference>
<keyword evidence="12 14" id="KW-1015">Disulfide bond</keyword>
<dbReference type="GO" id="GO:0045197">
    <property type="term" value="P:establishment or maintenance of epithelial cell apical/basal polarity"/>
    <property type="evidence" value="ECO:0007669"/>
    <property type="project" value="TreeGrafter"/>
</dbReference>
<feature type="disulfide bond" evidence="14">
    <location>
        <begin position="374"/>
        <end position="383"/>
    </location>
</feature>
<dbReference type="SUPFAM" id="SSF57196">
    <property type="entry name" value="EGF/Laminin"/>
    <property type="match status" value="3"/>
</dbReference>
<keyword evidence="4 16" id="KW-0812">Transmembrane</keyword>
<dbReference type="Gene3D" id="2.60.40.3510">
    <property type="match status" value="1"/>
</dbReference>
<dbReference type="STRING" id="80972.ENSAOCP00000016691"/>
<reference evidence="21 22" key="1">
    <citation type="submission" date="2022-01" db="EMBL/GenBank/DDBJ databases">
        <title>A chromosome-scale genome assembly of the false clownfish, Amphiprion ocellaris.</title>
        <authorList>
            <person name="Ryu T."/>
        </authorList>
    </citation>
    <scope>NUCLEOTIDE SEQUENCE [LARGE SCALE GENOMIC DNA]</scope>
</reference>
<feature type="transmembrane region" description="Helical" evidence="17">
    <location>
        <begin position="517"/>
        <end position="540"/>
    </location>
</feature>
<evidence type="ECO:0000256" key="16">
    <source>
        <dbReference type="RuleBase" id="RU280815"/>
    </source>
</evidence>
<keyword evidence="11 16" id="KW-0472">Membrane</keyword>
<feature type="disulfide bond" evidence="14">
    <location>
        <begin position="226"/>
        <end position="235"/>
    </location>
</feature>
<evidence type="ECO:0000256" key="5">
    <source>
        <dbReference type="ARBA" id="ARBA00022729"/>
    </source>
</evidence>
<comment type="function">
    <text evidence="16">Putative Notch ligand involved in the mediation of Notch signaling.</text>
</comment>
<dbReference type="InterPro" id="IPR018097">
    <property type="entry name" value="EGF_Ca-bd_CS"/>
</dbReference>
<evidence type="ECO:0000256" key="12">
    <source>
        <dbReference type="ARBA" id="ARBA00023157"/>
    </source>
</evidence>
<feature type="domain" description="EGF-like" evidence="19">
    <location>
        <begin position="424"/>
        <end position="460"/>
    </location>
</feature>
<accession>A0A3Q1C915</accession>
<keyword evidence="10 16" id="KW-1133">Transmembrane helix</keyword>
<feature type="signal peptide" evidence="18">
    <location>
        <begin position="1"/>
        <end position="20"/>
    </location>
</feature>
<dbReference type="GO" id="GO:0019904">
    <property type="term" value="F:protein domain specific binding"/>
    <property type="evidence" value="ECO:0007669"/>
    <property type="project" value="UniProtKB-ARBA"/>
</dbReference>
<dbReference type="InterPro" id="IPR009030">
    <property type="entry name" value="Growth_fac_rcpt_cys_sf"/>
</dbReference>
<reference evidence="21" key="2">
    <citation type="submission" date="2025-08" db="UniProtKB">
        <authorList>
            <consortium name="Ensembl"/>
        </authorList>
    </citation>
    <scope>IDENTIFICATION</scope>
</reference>
<dbReference type="GO" id="GO:0030097">
    <property type="term" value="P:hemopoiesis"/>
    <property type="evidence" value="ECO:0007669"/>
    <property type="project" value="UniProtKB-ARBA"/>
</dbReference>
<feature type="disulfide bond" evidence="14">
    <location>
        <begin position="335"/>
        <end position="344"/>
    </location>
</feature>
<dbReference type="SMART" id="SM00051">
    <property type="entry name" value="DSL"/>
    <property type="match status" value="1"/>
</dbReference>
<keyword evidence="13" id="KW-0325">Glycoprotein</keyword>
<dbReference type="Gene3D" id="2.10.25.140">
    <property type="match status" value="1"/>
</dbReference>
<evidence type="ECO:0000256" key="18">
    <source>
        <dbReference type="SAM" id="SignalP"/>
    </source>
</evidence>
<feature type="domain" description="EGF-like" evidence="19">
    <location>
        <begin position="269"/>
        <end position="307"/>
    </location>
</feature>
<dbReference type="InterPro" id="IPR001881">
    <property type="entry name" value="EGF-like_Ca-bd_dom"/>
</dbReference>
<keyword evidence="5 16" id="KW-0732">Signal</keyword>
<feature type="disulfide bond" evidence="14">
    <location>
        <begin position="450"/>
        <end position="459"/>
    </location>
</feature>
<dbReference type="FunFam" id="2.10.25.10:FF:000064">
    <property type="entry name" value="Delta-like protein"/>
    <property type="match status" value="1"/>
</dbReference>
<dbReference type="PROSITE" id="PS01187">
    <property type="entry name" value="EGF_CA"/>
    <property type="match status" value="2"/>
</dbReference>
<dbReference type="Gene3D" id="2.10.25.10">
    <property type="entry name" value="Laminin"/>
    <property type="match status" value="7"/>
</dbReference>
<dbReference type="Pfam" id="PF21700">
    <property type="entry name" value="EGF_DL_JAG"/>
    <property type="match status" value="1"/>
</dbReference>
<evidence type="ECO:0000313" key="22">
    <source>
        <dbReference type="Proteomes" id="UP001501940"/>
    </source>
</evidence>
<dbReference type="GO" id="GO:0030855">
    <property type="term" value="P:epithelial cell differentiation"/>
    <property type="evidence" value="ECO:0007669"/>
    <property type="project" value="UniProtKB-ARBA"/>
</dbReference>
<evidence type="ECO:0000256" key="8">
    <source>
        <dbReference type="ARBA" id="ARBA00022837"/>
    </source>
</evidence>
<dbReference type="FunFam" id="2.10.25.140:FF:000001">
    <property type="entry name" value="Delta-like protein"/>
    <property type="match status" value="1"/>
</dbReference>
<evidence type="ECO:0000256" key="4">
    <source>
        <dbReference type="ARBA" id="ARBA00022692"/>
    </source>
</evidence>
<keyword evidence="6 16" id="KW-0677">Repeat</keyword>
<feature type="domain" description="EGF-like" evidence="19">
    <location>
        <begin position="203"/>
        <end position="236"/>
    </location>
</feature>
<dbReference type="GO" id="GO:0009952">
    <property type="term" value="P:anterior/posterior pattern specification"/>
    <property type="evidence" value="ECO:0007669"/>
    <property type="project" value="UniProtKB-ARBA"/>
</dbReference>
<feature type="domain" description="DSL" evidence="20">
    <location>
        <begin position="158"/>
        <end position="202"/>
    </location>
</feature>
<feature type="chain" id="PRO_5043624345" description="Delta-like protein" evidence="18">
    <location>
        <begin position="21"/>
        <end position="748"/>
    </location>
</feature>
<evidence type="ECO:0000256" key="14">
    <source>
        <dbReference type="PROSITE-ProRule" id="PRU00076"/>
    </source>
</evidence>
<keyword evidence="3 14" id="KW-0245">EGF-like domain</keyword>
<feature type="disulfide bond" evidence="14">
    <location>
        <begin position="297"/>
        <end position="306"/>
    </location>
</feature>
<keyword evidence="22" id="KW-1185">Reference proteome</keyword>
<dbReference type="Pfam" id="PF07657">
    <property type="entry name" value="MNNL"/>
    <property type="match status" value="1"/>
</dbReference>
<dbReference type="FunFam" id="2.10.25.10:FF:000018">
    <property type="entry name" value="Delta-like 1"/>
    <property type="match status" value="1"/>
</dbReference>
<dbReference type="FunFam" id="2.10.25.10:FF:000122">
    <property type="entry name" value="Protein crumbs homolog 2"/>
    <property type="match status" value="1"/>
</dbReference>
<dbReference type="AlphaFoldDB" id="A0A3Q1C915"/>
<evidence type="ECO:0000256" key="13">
    <source>
        <dbReference type="ARBA" id="ARBA00023180"/>
    </source>
</evidence>
<dbReference type="SMART" id="SM00179">
    <property type="entry name" value="EGF_CA"/>
    <property type="match status" value="6"/>
</dbReference>
<dbReference type="GO" id="GO:0005886">
    <property type="term" value="C:plasma membrane"/>
    <property type="evidence" value="ECO:0007669"/>
    <property type="project" value="TreeGrafter"/>
</dbReference>
<sequence length="748" mass="81413">MARLFLPCLLLLVAAQTALSSGVFELKIDSFTSSRGICRFQSQDCQIFFRVCLKHSQHVINPEPPCTYGTALTEIFGADSNSISGSAPIRVPFHFKWPGTFSLIIEAWNAESSGLESTENQNNLISRLATRRKLMVGEEWSQDVGFGNQSELRYSYHVVCNEFYHGEACSAYCRPRNDTFGHYTCDDDGNRHCLEGWRGEYCSDPICAVGCSEEHGYCESPGECACRQGWQGEHCEECARHPGCLHGTCQQPWQCHCKEGWGGLYCDQDLNYCTNHKPCQNGASCTNTGQGSYTCTCRPGFTGKNCEIETNECDSNPCKNGGSCKDLENDYSCACPQGFYGKNCEISAMKCADGPCFNRGTCVEKSTGGYTCRCPATYTGSNCEKRVDRCSSNPCANGAQCLDLGNRVMCRCQPGFSGSRCETNIDDCSSNPCRNAGTCVDGVNDFSCTCTLGFTSKDCSVRTSACDQFPCDNGGTCFTHFTGPVCQCPPGFMGARCEYPVAASTAKPPRSDDSPPALIAAVALGLVTLSLLLCAAVHILRQLRRSRELAAIASSVKNDLETVNNRNAVIGGGGPNNGGLPGAPLGSLKEKEALLIPGGHLKVSNKDAALVDKGGDNVSMFKNKMADCNLAKEEQRLDKNKFDLKKCDSSIIVPPLSFAKDSLYHSVFIIPEQMEQCVFATELLHTGTHLISRYFIHRYSRCIYKCHQHLLHSCSPRSSHSHLCSSLSGLCIHCGSPGQVLTKHLDSI</sequence>
<dbReference type="InterPro" id="IPR011651">
    <property type="entry name" value="Notch_ligand_N"/>
</dbReference>
<keyword evidence="2 16" id="KW-0217">Developmental protein</keyword>
<dbReference type="FunFam" id="2.60.40.3510:FF:000004">
    <property type="entry name" value="Delta-like protein"/>
    <property type="match status" value="1"/>
</dbReference>
<feature type="disulfide bond" evidence="15">
    <location>
        <begin position="160"/>
        <end position="169"/>
    </location>
</feature>
<dbReference type="PROSITE" id="PS51051">
    <property type="entry name" value="DSL"/>
    <property type="match status" value="1"/>
</dbReference>
<dbReference type="Pfam" id="PF00008">
    <property type="entry name" value="EGF"/>
    <property type="match status" value="6"/>
</dbReference>
<feature type="domain" description="EGF-like" evidence="19">
    <location>
        <begin position="347"/>
        <end position="384"/>
    </location>
</feature>
<evidence type="ECO:0000256" key="7">
    <source>
        <dbReference type="ARBA" id="ARBA00022782"/>
    </source>
</evidence>
<dbReference type="PROSITE" id="PS01186">
    <property type="entry name" value="EGF_2"/>
    <property type="match status" value="6"/>
</dbReference>
<evidence type="ECO:0000259" key="19">
    <source>
        <dbReference type="PROSITE" id="PS50026"/>
    </source>
</evidence>
<feature type="disulfide bond" evidence="15">
    <location>
        <begin position="193"/>
        <end position="202"/>
    </location>
</feature>
<dbReference type="PROSITE" id="PS00022">
    <property type="entry name" value="EGF_1"/>
    <property type="match status" value="7"/>
</dbReference>
<feature type="domain" description="EGF-like" evidence="19">
    <location>
        <begin position="386"/>
        <end position="422"/>
    </location>
</feature>
<evidence type="ECO:0000256" key="10">
    <source>
        <dbReference type="ARBA" id="ARBA00022989"/>
    </source>
</evidence>
<evidence type="ECO:0000313" key="21">
    <source>
        <dbReference type="Ensembl" id="ENSAOCP00000016691.2"/>
    </source>
</evidence>
<dbReference type="Proteomes" id="UP001501940">
    <property type="component" value="Chromosome 7"/>
</dbReference>
<organism evidence="21 22">
    <name type="scientific">Amphiprion ocellaris</name>
    <name type="common">Clown anemonefish</name>
    <dbReference type="NCBI Taxonomy" id="80972"/>
    <lineage>
        <taxon>Eukaryota</taxon>
        <taxon>Metazoa</taxon>
        <taxon>Chordata</taxon>
        <taxon>Craniata</taxon>
        <taxon>Vertebrata</taxon>
        <taxon>Euteleostomi</taxon>
        <taxon>Actinopterygii</taxon>
        <taxon>Neopterygii</taxon>
        <taxon>Teleostei</taxon>
        <taxon>Neoteleostei</taxon>
        <taxon>Acanthomorphata</taxon>
        <taxon>Ovalentaria</taxon>
        <taxon>Pomacentridae</taxon>
        <taxon>Amphiprion</taxon>
    </lineage>
</organism>
<protein>
    <recommendedName>
        <fullName evidence="16">Delta-like protein</fullName>
    </recommendedName>
</protein>
<feature type="domain" description="EGF-like" evidence="19">
    <location>
        <begin position="462"/>
        <end position="498"/>
    </location>
</feature>
<evidence type="ECO:0000259" key="20">
    <source>
        <dbReference type="PROSITE" id="PS51051"/>
    </source>
</evidence>
<evidence type="ECO:0000256" key="17">
    <source>
        <dbReference type="SAM" id="Phobius"/>
    </source>
</evidence>
<comment type="subcellular location">
    <subcellularLocation>
        <location evidence="1 16">Membrane</location>
        <topology evidence="1 16">Single-pass type I membrane protein</topology>
    </subcellularLocation>
</comment>
<dbReference type="SMART" id="SM00181">
    <property type="entry name" value="EGF"/>
    <property type="match status" value="8"/>
</dbReference>
<dbReference type="GO" id="GO:0032991">
    <property type="term" value="C:protein-containing complex"/>
    <property type="evidence" value="ECO:0007669"/>
    <property type="project" value="TreeGrafter"/>
</dbReference>
<dbReference type="InterPro" id="IPR000152">
    <property type="entry name" value="EGF-type_Asp/Asn_hydroxyl_site"/>
</dbReference>
<dbReference type="Pfam" id="PF01414">
    <property type="entry name" value="DSL"/>
    <property type="match status" value="1"/>
</dbReference>